<gene>
    <name evidence="2" type="ORF">SAMN05444340_103315</name>
</gene>
<dbReference type="SMART" id="SM00471">
    <property type="entry name" value="HDc"/>
    <property type="match status" value="1"/>
</dbReference>
<evidence type="ECO:0000313" key="2">
    <source>
        <dbReference type="EMBL" id="SDY12199.1"/>
    </source>
</evidence>
<dbReference type="EMBL" id="FNPF01000003">
    <property type="protein sequence ID" value="SDY12199.1"/>
    <property type="molecule type" value="Genomic_DNA"/>
</dbReference>
<organism evidence="2 3">
    <name type="scientific">Citreimonas salinaria</name>
    <dbReference type="NCBI Taxonomy" id="321339"/>
    <lineage>
        <taxon>Bacteria</taxon>
        <taxon>Pseudomonadati</taxon>
        <taxon>Pseudomonadota</taxon>
        <taxon>Alphaproteobacteria</taxon>
        <taxon>Rhodobacterales</taxon>
        <taxon>Roseobacteraceae</taxon>
        <taxon>Citreimonas</taxon>
    </lineage>
</organism>
<dbReference type="PANTHER" id="PTHR46246:SF1">
    <property type="entry name" value="GUANOSINE-3',5'-BIS(DIPHOSPHATE) 3'-PYROPHOSPHOHYDROLASE MESH1"/>
    <property type="match status" value="1"/>
</dbReference>
<dbReference type="GO" id="GO:0008893">
    <property type="term" value="F:guanosine-3',5'-bis(diphosphate) 3'-diphosphatase activity"/>
    <property type="evidence" value="ECO:0007669"/>
    <property type="project" value="TreeGrafter"/>
</dbReference>
<dbReference type="PANTHER" id="PTHR46246">
    <property type="entry name" value="GUANOSINE-3',5'-BIS(DIPHOSPHATE) 3'-PYROPHOSPHOHYDROLASE MESH1"/>
    <property type="match status" value="1"/>
</dbReference>
<proteinExistence type="predicted"/>
<dbReference type="Gene3D" id="1.10.3210.10">
    <property type="entry name" value="Hypothetical protein af1432"/>
    <property type="match status" value="1"/>
</dbReference>
<dbReference type="Pfam" id="PF13328">
    <property type="entry name" value="HD_4"/>
    <property type="match status" value="1"/>
</dbReference>
<dbReference type="AlphaFoldDB" id="A0A1H3HC51"/>
<protein>
    <submittedName>
        <fullName evidence="2">Metal dependent phosphohydrolase</fullName>
    </submittedName>
</protein>
<sequence length="180" mass="19775">MSRLITSAALFAAQAHQDQTRKDGVAPYINHVLEVADLVACAEAGEIEIASALLHDVVEDSETGVNEISRRFGPRVAQIVDGLTDDPAWEELPRPERKALQAEHMARATQSVRLIKIADQTSNLRDLVRLPKGWTRREAADYIAGAKRVVDACRGASPFLEVTFDNAVAEAMQKIEEFPS</sequence>
<keyword evidence="3" id="KW-1185">Reference proteome</keyword>
<dbReference type="OrthoDB" id="9802385at2"/>
<dbReference type="SUPFAM" id="SSF109604">
    <property type="entry name" value="HD-domain/PDEase-like"/>
    <property type="match status" value="1"/>
</dbReference>
<dbReference type="RefSeq" id="WP_089880600.1">
    <property type="nucleotide sequence ID" value="NZ_FNPF01000003.1"/>
</dbReference>
<dbReference type="STRING" id="321339.SAMN05444340_103315"/>
<dbReference type="InterPro" id="IPR052194">
    <property type="entry name" value="MESH1"/>
</dbReference>
<keyword evidence="2" id="KW-0378">Hydrolase</keyword>
<reference evidence="2 3" key="1">
    <citation type="submission" date="2016-10" db="EMBL/GenBank/DDBJ databases">
        <authorList>
            <person name="de Groot N.N."/>
        </authorList>
    </citation>
    <scope>NUCLEOTIDE SEQUENCE [LARGE SCALE GENOMIC DNA]</scope>
    <source>
        <strain evidence="2 3">DSM 26880</strain>
    </source>
</reference>
<dbReference type="Proteomes" id="UP000199286">
    <property type="component" value="Unassembled WGS sequence"/>
</dbReference>
<evidence type="ECO:0000313" key="3">
    <source>
        <dbReference type="Proteomes" id="UP000199286"/>
    </source>
</evidence>
<feature type="domain" description="HD/PDEase" evidence="1">
    <location>
        <begin position="24"/>
        <end position="133"/>
    </location>
</feature>
<evidence type="ECO:0000259" key="1">
    <source>
        <dbReference type="SMART" id="SM00471"/>
    </source>
</evidence>
<name>A0A1H3HC51_9RHOB</name>
<dbReference type="InterPro" id="IPR003607">
    <property type="entry name" value="HD/PDEase_dom"/>
</dbReference>
<accession>A0A1H3HC51</accession>